<feature type="chain" id="PRO_5009947397" description="DUF1002 domain-containing protein" evidence="2">
    <location>
        <begin position="33"/>
        <end position="363"/>
    </location>
</feature>
<gene>
    <name evidence="3" type="ordered locus">CLL_A2960</name>
</gene>
<feature type="region of interest" description="Disordered" evidence="1">
    <location>
        <begin position="297"/>
        <end position="363"/>
    </location>
</feature>
<reference evidence="3" key="1">
    <citation type="submission" date="2009-06" db="EMBL/GenBank/DDBJ databases">
        <authorList>
            <consortium name="US DOE Joint Genome Institute (JGI-PGF)"/>
            <person name="Lucas S."/>
            <person name="Copeland A."/>
            <person name="Lapidus A."/>
            <person name="Glavina del Rio T."/>
            <person name="Dalin E."/>
            <person name="Tice H."/>
            <person name="Bruce D."/>
            <person name="Goodwin L."/>
            <person name="Pitluck S."/>
            <person name="Kyrpides N."/>
            <person name="Mavromatis K."/>
            <person name="Ivanova N."/>
            <person name="Saunders E."/>
            <person name="Brettin T."/>
            <person name="Detter J.C."/>
            <person name="Han C."/>
            <person name="Larimer F."/>
            <person name="Land M."/>
            <person name="Hauser L."/>
            <person name="Markowitz V."/>
            <person name="Cheng J.-F."/>
            <person name="Hugenholtz P."/>
            <person name="Woyke T."/>
            <person name="Wu D."/>
            <person name="Gronow S."/>
            <person name="Klenk H.-P."/>
            <person name="Eisen J.A."/>
        </authorList>
    </citation>
    <scope>NUCLEOTIDE SEQUENCE</scope>
    <source>
        <strain evidence="3">Eklund 17B</strain>
    </source>
</reference>
<feature type="compositionally biased region" description="Polar residues" evidence="1">
    <location>
        <begin position="341"/>
        <end position="363"/>
    </location>
</feature>
<dbReference type="EMBL" id="CP001056">
    <property type="protein sequence ID" value="ACD22334.1"/>
    <property type="molecule type" value="Genomic_DNA"/>
</dbReference>
<organism evidence="3">
    <name type="scientific">Clostridium botulinum (strain Eklund 17B / Type B)</name>
    <dbReference type="NCBI Taxonomy" id="935198"/>
    <lineage>
        <taxon>Bacteria</taxon>
        <taxon>Bacillati</taxon>
        <taxon>Bacillota</taxon>
        <taxon>Clostridia</taxon>
        <taxon>Eubacteriales</taxon>
        <taxon>Clostridiaceae</taxon>
        <taxon>Clostridium</taxon>
    </lineage>
</organism>
<feature type="compositionally biased region" description="Low complexity" evidence="1">
    <location>
        <begin position="306"/>
        <end position="321"/>
    </location>
</feature>
<keyword evidence="2" id="KW-0732">Signal</keyword>
<dbReference type="AlphaFoldDB" id="B2TPI9"/>
<dbReference type="PATRIC" id="fig|935198.13.peg.2922"/>
<feature type="signal peptide" evidence="2">
    <location>
        <begin position="1"/>
        <end position="32"/>
    </location>
</feature>
<evidence type="ECO:0008006" key="4">
    <source>
        <dbReference type="Google" id="ProtNLM"/>
    </source>
</evidence>
<evidence type="ECO:0000313" key="3">
    <source>
        <dbReference type="EMBL" id="ACD22334.1"/>
    </source>
</evidence>
<dbReference type="HOGENOM" id="CLU_050671_0_0_9"/>
<evidence type="ECO:0000256" key="1">
    <source>
        <dbReference type="SAM" id="MobiDB-lite"/>
    </source>
</evidence>
<name>B2TPI9_CLOBB</name>
<evidence type="ECO:0000256" key="2">
    <source>
        <dbReference type="SAM" id="SignalP"/>
    </source>
</evidence>
<proteinExistence type="predicted"/>
<reference evidence="3" key="2">
    <citation type="submission" date="2009-08" db="EMBL/GenBank/DDBJ databases">
        <authorList>
            <person name="Shrivastava S."/>
            <person name="Brinkac L.M."/>
            <person name="Dodson R.J."/>
            <person name="Harkins D.M."/>
            <person name="Durkin A.S."/>
            <person name="Sutton G."/>
        </authorList>
    </citation>
    <scope>NUCLEOTIDE SEQUENCE</scope>
    <source>
        <strain evidence="3">Eklund 17B</strain>
    </source>
</reference>
<protein>
    <recommendedName>
        <fullName evidence="4">DUF1002 domain-containing protein</fullName>
    </recommendedName>
</protein>
<accession>B2TPI9</accession>
<dbReference type="Pfam" id="PF06207">
    <property type="entry name" value="DUF1002"/>
    <property type="match status" value="1"/>
</dbReference>
<sequence>MKIVKKISSKLVIMFMTLCLFISFSQNITAFADSFKVVTLGGNLTQDQKNQMLDYFKVTKNDANILDITTDEEKKYLGNVASPAQLGNKSISCSYVEPTSKGGLTISTYNLTWVTEGMIRNALITAGVENANVIAAAPFKVSGTAALTGILKGFENSSGGSKIDEEKKEVANEEIVVTGDLGDKIGQDEAAKLINDVKKDVVKEKPKTDKEIEKIVEKAVKEYKVELSNEDKETINSLMTKINGLDLNYNKIKDQLNDAASKLKEKLNSEEAQGFFAKVKEFFSNFFQTISDWFSNDSSNDDESTKNNTESINTKSSIKNSNLKENSDTIETQDENKKSDSSQSENLSTENNSSDNALNKVTK</sequence>
<dbReference type="InterPro" id="IPR009343">
    <property type="entry name" value="DUF1002"/>
</dbReference>
<accession>U4PNQ7</accession>
<dbReference type="KEGG" id="cbk:CLL_A2960"/>